<name>A0A177UC14_9BASI</name>
<evidence type="ECO:0008006" key="7">
    <source>
        <dbReference type="Google" id="ProtNLM"/>
    </source>
</evidence>
<dbReference type="Gene3D" id="2.40.40.10">
    <property type="entry name" value="RlpA-like domain"/>
    <property type="match status" value="1"/>
</dbReference>
<dbReference type="AlphaFoldDB" id="A0A177UC14"/>
<keyword evidence="1 2" id="KW-0732">Signal</keyword>
<proteinExistence type="predicted"/>
<organism evidence="4 5">
    <name type="scientific">Tilletia caries</name>
    <name type="common">wheat bunt fungus</name>
    <dbReference type="NCBI Taxonomy" id="13290"/>
    <lineage>
        <taxon>Eukaryota</taxon>
        <taxon>Fungi</taxon>
        <taxon>Dikarya</taxon>
        <taxon>Basidiomycota</taxon>
        <taxon>Ustilaginomycotina</taxon>
        <taxon>Exobasidiomycetes</taxon>
        <taxon>Tilletiales</taxon>
        <taxon>Tilletiaceae</taxon>
        <taxon>Tilletia</taxon>
    </lineage>
</organism>
<keyword evidence="6" id="KW-1185">Reference proteome</keyword>
<reference evidence="4" key="2">
    <citation type="journal article" date="2019" name="IMA Fungus">
        <title>Genome sequencing and comparison of five Tilletia species to identify candidate genes for the detection of regulated species infecting wheat.</title>
        <authorList>
            <person name="Nguyen H.D.T."/>
            <person name="Sultana T."/>
            <person name="Kesanakurti P."/>
            <person name="Hambleton S."/>
        </authorList>
    </citation>
    <scope>NUCLEOTIDE SEQUENCE</scope>
    <source>
        <strain evidence="4">DAOMC 238032</strain>
    </source>
</reference>
<reference evidence="3" key="3">
    <citation type="submission" date="2020-10" db="EMBL/GenBank/DDBJ databases">
        <authorList>
            <person name="Sedaghatjoo S."/>
        </authorList>
    </citation>
    <scope>NUCLEOTIDE SEQUENCE</scope>
    <source>
        <strain evidence="3">AZH3</strain>
    </source>
</reference>
<dbReference type="Proteomes" id="UP000836402">
    <property type="component" value="Unassembled WGS sequence"/>
</dbReference>
<dbReference type="EMBL" id="LWDD02001490">
    <property type="protein sequence ID" value="KAE8247732.1"/>
    <property type="molecule type" value="Genomic_DNA"/>
</dbReference>
<dbReference type="SMR" id="A0A177UC14"/>
<evidence type="ECO:0000256" key="1">
    <source>
        <dbReference type="ARBA" id="ARBA00022729"/>
    </source>
</evidence>
<evidence type="ECO:0000313" key="3">
    <source>
        <dbReference type="EMBL" id="CAD6916090.1"/>
    </source>
</evidence>
<gene>
    <name evidence="4" type="ORF">A4X03_0g6970</name>
    <name evidence="3" type="ORF">JKIAZH3_G9241</name>
</gene>
<comment type="caution">
    <text evidence="4">The sequence shown here is derived from an EMBL/GenBank/DDBJ whole genome shotgun (WGS) entry which is preliminary data.</text>
</comment>
<protein>
    <recommendedName>
        <fullName evidence="7">RlpA-like protein double-psi beta-barrel domain-containing protein</fullName>
    </recommendedName>
</protein>
<feature type="signal peptide" evidence="2">
    <location>
        <begin position="1"/>
        <end position="21"/>
    </location>
</feature>
<dbReference type="EMBL" id="CAJHJG010001966">
    <property type="protein sequence ID" value="CAD6916090.1"/>
    <property type="molecule type" value="Genomic_DNA"/>
</dbReference>
<dbReference type="CDD" id="cd22191">
    <property type="entry name" value="DPBB_RlpA_EXP_N-like"/>
    <property type="match status" value="1"/>
</dbReference>
<dbReference type="Proteomes" id="UP000077671">
    <property type="component" value="Unassembled WGS sequence"/>
</dbReference>
<evidence type="ECO:0000256" key="2">
    <source>
        <dbReference type="SAM" id="SignalP"/>
    </source>
</evidence>
<sequence length="157" mass="16823">MIAIPRFFAAVALLAAAVVSAAPEAYPACDLPSKGPVHGECHQMSMLTDDKPFFLDPELGACGVVYNDEMMGACLSPGWVDYGIHNSCGRKTTVINPANGKKVEVVIIDTCKSATCNDIMLTKAAFVALGGNTEDGLLKNNVKWYFNDQHKGGKRDE</sequence>
<dbReference type="PANTHER" id="PTHR31836:SF28">
    <property type="entry name" value="SRCR DOMAIN-CONTAINING PROTEIN-RELATED"/>
    <property type="match status" value="1"/>
</dbReference>
<evidence type="ECO:0000313" key="4">
    <source>
        <dbReference type="EMBL" id="KAE8247732.1"/>
    </source>
</evidence>
<accession>A0A177UC14</accession>
<dbReference type="InterPro" id="IPR036908">
    <property type="entry name" value="RlpA-like_sf"/>
</dbReference>
<reference evidence="4" key="1">
    <citation type="submission" date="2016-04" db="EMBL/GenBank/DDBJ databases">
        <authorList>
            <person name="Nguyen H.D."/>
            <person name="Kesanakurti P."/>
            <person name="Cullis J."/>
            <person name="Levesque C.A."/>
            <person name="Hambleton S."/>
        </authorList>
    </citation>
    <scope>NUCLEOTIDE SEQUENCE</scope>
    <source>
        <strain evidence="4">DAOMC 238032</strain>
    </source>
</reference>
<feature type="chain" id="PRO_5044550160" description="RlpA-like protein double-psi beta-barrel domain-containing protein" evidence="2">
    <location>
        <begin position="22"/>
        <end position="157"/>
    </location>
</feature>
<dbReference type="SUPFAM" id="SSF50685">
    <property type="entry name" value="Barwin-like endoglucanases"/>
    <property type="match status" value="1"/>
</dbReference>
<dbReference type="PANTHER" id="PTHR31836">
    <property type="match status" value="1"/>
</dbReference>
<dbReference type="InterPro" id="IPR051477">
    <property type="entry name" value="Expansin_CellWall"/>
</dbReference>
<evidence type="ECO:0000313" key="5">
    <source>
        <dbReference type="Proteomes" id="UP000077671"/>
    </source>
</evidence>
<evidence type="ECO:0000313" key="6">
    <source>
        <dbReference type="Proteomes" id="UP000836402"/>
    </source>
</evidence>